<dbReference type="Proteomes" id="UP000694621">
    <property type="component" value="Unplaced"/>
</dbReference>
<comment type="similarity">
    <text evidence="1 4">Belongs to the PTPA-type PPIase family.</text>
</comment>
<comment type="subcellular location">
    <subcellularLocation>
        <location evidence="4">Cytoplasm</location>
    </subcellularLocation>
</comment>
<dbReference type="PANTHER" id="PTHR10012">
    <property type="entry name" value="SERINE/THREONINE-PROTEIN PHOSPHATASE 2A REGULATORY SUBUNIT B"/>
    <property type="match status" value="1"/>
</dbReference>
<dbReference type="GO" id="GO:0007052">
    <property type="term" value="P:mitotic spindle organization"/>
    <property type="evidence" value="ECO:0007669"/>
    <property type="project" value="TreeGrafter"/>
</dbReference>
<evidence type="ECO:0000313" key="5">
    <source>
        <dbReference type="Ensembl" id="ENSAMXP00005002703.1"/>
    </source>
</evidence>
<comment type="function">
    <text evidence="4">PPIases accelerate the folding of proteins. It catalyzes the cis-trans isomerization of proline imidic peptide bonds in oligopeptides.</text>
</comment>
<dbReference type="AlphaFoldDB" id="A0A8B9GUM8"/>
<evidence type="ECO:0000256" key="3">
    <source>
        <dbReference type="ARBA" id="ARBA00044820"/>
    </source>
</evidence>
<evidence type="ECO:0000313" key="6">
    <source>
        <dbReference type="Proteomes" id="UP000694621"/>
    </source>
</evidence>
<dbReference type="SUPFAM" id="SSF140984">
    <property type="entry name" value="PTPA-like"/>
    <property type="match status" value="1"/>
</dbReference>
<dbReference type="InterPro" id="IPR004327">
    <property type="entry name" value="Phstyr_phstse_ac"/>
</dbReference>
<dbReference type="Ensembl" id="ENSAMXT00005003052.1">
    <property type="protein sequence ID" value="ENSAMXP00005002703.1"/>
    <property type="gene ID" value="ENSAMXG00005001586.1"/>
</dbReference>
<name>A0A8B9GUM8_ASTMX</name>
<keyword evidence="4" id="KW-0697">Rotamase</keyword>
<proteinExistence type="inferred from homology"/>
<keyword evidence="4" id="KW-0963">Cytoplasm</keyword>
<dbReference type="GO" id="GO:0008160">
    <property type="term" value="F:protein tyrosine phosphatase activator activity"/>
    <property type="evidence" value="ECO:0007669"/>
    <property type="project" value="TreeGrafter"/>
</dbReference>
<dbReference type="GO" id="GO:0005737">
    <property type="term" value="C:cytoplasm"/>
    <property type="evidence" value="ECO:0007669"/>
    <property type="project" value="UniProtKB-SubCell"/>
</dbReference>
<dbReference type="InterPro" id="IPR037218">
    <property type="entry name" value="PTPA_sf"/>
</dbReference>
<organism evidence="5 6">
    <name type="scientific">Astyanax mexicanus</name>
    <name type="common">Blind cave fish</name>
    <name type="synonym">Astyanax fasciatus mexicanus</name>
    <dbReference type="NCBI Taxonomy" id="7994"/>
    <lineage>
        <taxon>Eukaryota</taxon>
        <taxon>Metazoa</taxon>
        <taxon>Chordata</taxon>
        <taxon>Craniata</taxon>
        <taxon>Vertebrata</taxon>
        <taxon>Euteleostomi</taxon>
        <taxon>Actinopterygii</taxon>
        <taxon>Neopterygii</taxon>
        <taxon>Teleostei</taxon>
        <taxon>Ostariophysi</taxon>
        <taxon>Characiformes</taxon>
        <taxon>Characoidei</taxon>
        <taxon>Acestrorhamphidae</taxon>
        <taxon>Acestrorhamphinae</taxon>
        <taxon>Astyanax</taxon>
    </lineage>
</organism>
<dbReference type="GO" id="GO:0000159">
    <property type="term" value="C:protein phosphatase type 2A complex"/>
    <property type="evidence" value="ECO:0007669"/>
    <property type="project" value="TreeGrafter"/>
</dbReference>
<evidence type="ECO:0000256" key="1">
    <source>
        <dbReference type="ARBA" id="ARBA00011019"/>
    </source>
</evidence>
<evidence type="ECO:0000256" key="2">
    <source>
        <dbReference type="ARBA" id="ARBA00044786"/>
    </source>
</evidence>
<dbReference type="GO" id="GO:0003755">
    <property type="term" value="F:peptidyl-prolyl cis-trans isomerase activity"/>
    <property type="evidence" value="ECO:0007669"/>
    <property type="project" value="UniProtKB-KW"/>
</dbReference>
<sequence>MNQLIQKRFHSDRLNSACRPCTSTEDDGPPISAKFNFMVPKKEISMVPDMGKWKRSQAYADYMGFVLTLNEGVKGKKLTCEYPVSETVEKLLSLLGTLDRWIDETPPVDQPSRFGNKAYRTWYAKLDQDAEALVSTLLPPDVSAAAPEIAVYLKEAVGNSTRIDYVLWKVLIAADLLADKCLFSWKICLSLC</sequence>
<accession>A0A8B9GUM8</accession>
<protein>
    <recommendedName>
        <fullName evidence="2 4">Serine/threonine-protein phosphatase 2A activator</fullName>
        <ecNumber evidence="4">5.2.1.8</ecNumber>
    </recommendedName>
    <alternativeName>
        <fullName evidence="3 4">Phosphotyrosyl phosphatase activator</fullName>
    </alternativeName>
</protein>
<dbReference type="Pfam" id="PF03095">
    <property type="entry name" value="PTPA"/>
    <property type="match status" value="1"/>
</dbReference>
<comment type="catalytic activity">
    <reaction evidence="4">
        <text>[protein]-peptidylproline (omega=180) = [protein]-peptidylproline (omega=0)</text>
        <dbReference type="Rhea" id="RHEA:16237"/>
        <dbReference type="Rhea" id="RHEA-COMP:10747"/>
        <dbReference type="Rhea" id="RHEA-COMP:10748"/>
        <dbReference type="ChEBI" id="CHEBI:83833"/>
        <dbReference type="ChEBI" id="CHEBI:83834"/>
        <dbReference type="EC" id="5.2.1.8"/>
    </reaction>
</comment>
<reference evidence="5" key="1">
    <citation type="submission" date="2025-08" db="UniProtKB">
        <authorList>
            <consortium name="Ensembl"/>
        </authorList>
    </citation>
    <scope>IDENTIFICATION</scope>
</reference>
<dbReference type="GO" id="GO:0005634">
    <property type="term" value="C:nucleus"/>
    <property type="evidence" value="ECO:0007669"/>
    <property type="project" value="TreeGrafter"/>
</dbReference>
<dbReference type="EC" id="5.2.1.8" evidence="4"/>
<dbReference type="PANTHER" id="PTHR10012:SF0">
    <property type="entry name" value="SERINE_THREONINE-PROTEIN PHOSPHATASE 2A ACTIVATOR"/>
    <property type="match status" value="1"/>
</dbReference>
<evidence type="ECO:0000256" key="4">
    <source>
        <dbReference type="RuleBase" id="RU361210"/>
    </source>
</evidence>
<keyword evidence="4" id="KW-0413">Isomerase</keyword>